<evidence type="ECO:0000313" key="5">
    <source>
        <dbReference type="Proteomes" id="UP001597294"/>
    </source>
</evidence>
<dbReference type="Pfam" id="PF01557">
    <property type="entry name" value="FAA_hydrolase"/>
    <property type="match status" value="1"/>
</dbReference>
<reference evidence="5" key="1">
    <citation type="journal article" date="2019" name="Int. J. Syst. Evol. Microbiol.">
        <title>The Global Catalogue of Microorganisms (GCM) 10K type strain sequencing project: providing services to taxonomists for standard genome sequencing and annotation.</title>
        <authorList>
            <consortium name="The Broad Institute Genomics Platform"/>
            <consortium name="The Broad Institute Genome Sequencing Center for Infectious Disease"/>
            <person name="Wu L."/>
            <person name="Ma J."/>
        </authorList>
    </citation>
    <scope>NUCLEOTIDE SEQUENCE [LARGE SCALE GENOMIC DNA]</scope>
    <source>
        <strain evidence="5">CGMCC 4.7192</strain>
    </source>
</reference>
<accession>A0ABW5BM35</accession>
<protein>
    <submittedName>
        <fullName evidence="4">Fumarylacetoacetate hydrolase family protein</fullName>
    </submittedName>
</protein>
<dbReference type="EMBL" id="JBHUII010000004">
    <property type="protein sequence ID" value="MFD2205975.1"/>
    <property type="molecule type" value="Genomic_DNA"/>
</dbReference>
<proteinExistence type="inferred from homology"/>
<evidence type="ECO:0000256" key="2">
    <source>
        <dbReference type="ARBA" id="ARBA00022723"/>
    </source>
</evidence>
<dbReference type="SUPFAM" id="SSF56529">
    <property type="entry name" value="FAH"/>
    <property type="match status" value="1"/>
</dbReference>
<dbReference type="InterPro" id="IPR011234">
    <property type="entry name" value="Fumarylacetoacetase-like_C"/>
</dbReference>
<organism evidence="4 5">
    <name type="scientific">Kiloniella antarctica</name>
    <dbReference type="NCBI Taxonomy" id="1550907"/>
    <lineage>
        <taxon>Bacteria</taxon>
        <taxon>Pseudomonadati</taxon>
        <taxon>Pseudomonadota</taxon>
        <taxon>Alphaproteobacteria</taxon>
        <taxon>Rhodospirillales</taxon>
        <taxon>Kiloniellaceae</taxon>
        <taxon>Kiloniella</taxon>
    </lineage>
</organism>
<dbReference type="InterPro" id="IPR036663">
    <property type="entry name" value="Fumarylacetoacetase_C_sf"/>
</dbReference>
<dbReference type="PANTHER" id="PTHR42796:SF4">
    <property type="entry name" value="FUMARYLACETOACETATE HYDROLASE DOMAIN-CONTAINING PROTEIN 2A"/>
    <property type="match status" value="1"/>
</dbReference>
<dbReference type="Proteomes" id="UP001597294">
    <property type="component" value="Unassembled WGS sequence"/>
</dbReference>
<gene>
    <name evidence="4" type="ORF">ACFSKO_10145</name>
</gene>
<dbReference type="GO" id="GO:0016787">
    <property type="term" value="F:hydrolase activity"/>
    <property type="evidence" value="ECO:0007669"/>
    <property type="project" value="UniProtKB-KW"/>
</dbReference>
<feature type="domain" description="Fumarylacetoacetase-like C-terminal" evidence="3">
    <location>
        <begin position="55"/>
        <end position="259"/>
    </location>
</feature>
<evidence type="ECO:0000259" key="3">
    <source>
        <dbReference type="Pfam" id="PF01557"/>
    </source>
</evidence>
<evidence type="ECO:0000256" key="1">
    <source>
        <dbReference type="ARBA" id="ARBA00010211"/>
    </source>
</evidence>
<dbReference type="Gene3D" id="3.90.850.10">
    <property type="entry name" value="Fumarylacetoacetase-like, C-terminal domain"/>
    <property type="match status" value="1"/>
</dbReference>
<sequence>MRISSLVENNHVQIVEISSEGQVVGPVEIAWLPVDDLPINQKTGWGVPVSRSARIFCIGLNYKDHAEEVGAEIPKYPTLFSRFLSSFSAHDQALIKPDSSEHFDYEGELVVVIGKEASKISKDQALAHVYGYSIANDGSIRDFQLRTQQWMSGKIFDRSGGLGPVIVSADELPLGASGLRIETRLNGELVQSSNTDQLIFPVADLVSYISQIMTLLPGDMILTGTPAGVGVVQEPQLFMKPGDCCEVEIEGIGTLRNTISSTELGTISGTGE</sequence>
<dbReference type="RefSeq" id="WP_380251108.1">
    <property type="nucleotide sequence ID" value="NZ_JBHUII010000004.1"/>
</dbReference>
<dbReference type="PANTHER" id="PTHR42796">
    <property type="entry name" value="FUMARYLACETOACETATE HYDROLASE DOMAIN-CONTAINING PROTEIN 2A-RELATED"/>
    <property type="match status" value="1"/>
</dbReference>
<keyword evidence="5" id="KW-1185">Reference proteome</keyword>
<evidence type="ECO:0000313" key="4">
    <source>
        <dbReference type="EMBL" id="MFD2205975.1"/>
    </source>
</evidence>
<dbReference type="InterPro" id="IPR051121">
    <property type="entry name" value="FAH"/>
</dbReference>
<keyword evidence="2" id="KW-0479">Metal-binding</keyword>
<comment type="similarity">
    <text evidence="1">Belongs to the FAH family.</text>
</comment>
<name>A0ABW5BM35_9PROT</name>
<keyword evidence="4" id="KW-0378">Hydrolase</keyword>
<comment type="caution">
    <text evidence="4">The sequence shown here is derived from an EMBL/GenBank/DDBJ whole genome shotgun (WGS) entry which is preliminary data.</text>
</comment>